<dbReference type="InterPro" id="IPR015422">
    <property type="entry name" value="PyrdxlP-dep_Trfase_small"/>
</dbReference>
<dbReference type="GO" id="GO:0008483">
    <property type="term" value="F:transaminase activity"/>
    <property type="evidence" value="ECO:0007669"/>
    <property type="project" value="UniProtKB-KW"/>
</dbReference>
<dbReference type="Proteomes" id="UP001139559">
    <property type="component" value="Unassembled WGS sequence"/>
</dbReference>
<dbReference type="SUPFAM" id="SSF53383">
    <property type="entry name" value="PLP-dependent transferases"/>
    <property type="match status" value="1"/>
</dbReference>
<comment type="cofactor">
    <cofactor evidence="1">
        <name>pyridoxal 5'-phosphate</name>
        <dbReference type="ChEBI" id="CHEBI:597326"/>
    </cofactor>
</comment>
<dbReference type="Pfam" id="PF00155">
    <property type="entry name" value="Aminotran_1_2"/>
    <property type="match status" value="1"/>
</dbReference>
<keyword evidence="5" id="KW-1185">Reference proteome</keyword>
<keyword evidence="2" id="KW-0808">Transferase</keyword>
<dbReference type="Gene3D" id="3.40.640.10">
    <property type="entry name" value="Type I PLP-dependent aspartate aminotransferase-like (Major domain)"/>
    <property type="match status" value="1"/>
</dbReference>
<gene>
    <name evidence="4" type="ORF">KP803_11860</name>
</gene>
<protein>
    <submittedName>
        <fullName evidence="4">Aminotransferase class I/II-fold pyridoxal phosphate-dependent enzyme</fullName>
    </submittedName>
</protein>
<dbReference type="PANTHER" id="PTHR13693">
    <property type="entry name" value="CLASS II AMINOTRANSFERASE/8-AMINO-7-OXONONANOATE SYNTHASE"/>
    <property type="match status" value="1"/>
</dbReference>
<sequence length="426" mass="46151">MESLSKHLSCTPDCEQLDTNDVDAKKNNLYGLDIIQCKNSRQIKIKLADGPKWVIDYLTNSPFSLHVHPQVIKGSVGAIQSFGAIHASVANARAVTGVNTEITRRLSRMKTGDAQSRLYPTTLSANIAVAGGLASELVDSTAVVHTNVHSTVQFAVSGAFDPRRVIRTKNTVEVASSFAKTTKRPVVIIEDGLYSMGNFADFEGIGRFLDENPNGWAWFDDAHSVGMHGLNGRGAAMEMMERYADRTIVTGSLGKAFGAAGGFMAASKYFTQNMLAVSVSDRFSCNLDVSAQGAALTAMKLIEDPSEYKRLQSALTARLERIDAKLCEKGIMTEQHGTPIAYRVIPFSGPQKAIQVAAQLLNVHGLLTTPVYYPTIARGKGAIRVSLSVEHRMSDIDALVSTLAEFLTPNLVTNHSYSDPSKLRVI</sequence>
<dbReference type="InterPro" id="IPR015421">
    <property type="entry name" value="PyrdxlP-dep_Trfase_major"/>
</dbReference>
<reference evidence="4" key="1">
    <citation type="submission" date="2021-11" db="EMBL/GenBank/DDBJ databases">
        <title>Vibrio ZSDE26 sp. nov. and Vibrio ZSDZ34 sp. nov., isolated from coastal seawater in Qingdao.</title>
        <authorList>
            <person name="Zhang P."/>
        </authorList>
    </citation>
    <scope>NUCLEOTIDE SEQUENCE</scope>
    <source>
        <strain evidence="4">ZSDE26</strain>
    </source>
</reference>
<name>A0A9X1XK80_9VIBR</name>
<dbReference type="InterPro" id="IPR004839">
    <property type="entry name" value="Aminotransferase_I/II_large"/>
</dbReference>
<evidence type="ECO:0000313" key="5">
    <source>
        <dbReference type="Proteomes" id="UP001139559"/>
    </source>
</evidence>
<keyword evidence="4" id="KW-0032">Aminotransferase</keyword>
<dbReference type="EMBL" id="JAJHVV010000006">
    <property type="protein sequence ID" value="MCK6263966.1"/>
    <property type="molecule type" value="Genomic_DNA"/>
</dbReference>
<dbReference type="InterPro" id="IPR050087">
    <property type="entry name" value="AON_synthase_class-II"/>
</dbReference>
<dbReference type="Gene3D" id="3.90.1150.10">
    <property type="entry name" value="Aspartate Aminotransferase, domain 1"/>
    <property type="match status" value="1"/>
</dbReference>
<feature type="domain" description="Aminotransferase class I/classII large" evidence="3">
    <location>
        <begin position="201"/>
        <end position="401"/>
    </location>
</feature>
<evidence type="ECO:0000256" key="2">
    <source>
        <dbReference type="ARBA" id="ARBA00022679"/>
    </source>
</evidence>
<dbReference type="GO" id="GO:0030170">
    <property type="term" value="F:pyridoxal phosphate binding"/>
    <property type="evidence" value="ECO:0007669"/>
    <property type="project" value="InterPro"/>
</dbReference>
<dbReference type="InterPro" id="IPR015424">
    <property type="entry name" value="PyrdxlP-dep_Trfase"/>
</dbReference>
<evidence type="ECO:0000259" key="3">
    <source>
        <dbReference type="Pfam" id="PF00155"/>
    </source>
</evidence>
<evidence type="ECO:0000313" key="4">
    <source>
        <dbReference type="EMBL" id="MCK6263966.1"/>
    </source>
</evidence>
<proteinExistence type="predicted"/>
<comment type="caution">
    <text evidence="4">The sequence shown here is derived from an EMBL/GenBank/DDBJ whole genome shotgun (WGS) entry which is preliminary data.</text>
</comment>
<evidence type="ECO:0000256" key="1">
    <source>
        <dbReference type="ARBA" id="ARBA00001933"/>
    </source>
</evidence>
<dbReference type="RefSeq" id="WP_248009045.1">
    <property type="nucleotide sequence ID" value="NZ_JAJHVV010000006.1"/>
</dbReference>
<accession>A0A9X1XK80</accession>
<organism evidence="4 5">
    <name type="scientific">Vibrio amylolyticus</name>
    <dbReference type="NCBI Taxonomy" id="2847292"/>
    <lineage>
        <taxon>Bacteria</taxon>
        <taxon>Pseudomonadati</taxon>
        <taxon>Pseudomonadota</taxon>
        <taxon>Gammaproteobacteria</taxon>
        <taxon>Vibrionales</taxon>
        <taxon>Vibrionaceae</taxon>
        <taxon>Vibrio</taxon>
    </lineage>
</organism>
<dbReference type="AlphaFoldDB" id="A0A9X1XK80"/>